<dbReference type="EMBL" id="ACVB02000006">
    <property type="protein sequence ID" value="EEX75553.1"/>
    <property type="molecule type" value="Genomic_DNA"/>
</dbReference>
<evidence type="ECO:0000313" key="1">
    <source>
        <dbReference type="EMBL" id="EEX75553.1"/>
    </source>
</evidence>
<dbReference type="Proteomes" id="UP000006233">
    <property type="component" value="Unassembled WGS sequence"/>
</dbReference>
<proteinExistence type="predicted"/>
<organism evidence="1 2">
    <name type="scientific">Leptotrichia hofstadii F0254</name>
    <dbReference type="NCBI Taxonomy" id="634994"/>
    <lineage>
        <taxon>Bacteria</taxon>
        <taxon>Fusobacteriati</taxon>
        <taxon>Fusobacteriota</taxon>
        <taxon>Fusobacteriia</taxon>
        <taxon>Fusobacteriales</taxon>
        <taxon>Leptotrichiaceae</taxon>
        <taxon>Leptotrichia</taxon>
    </lineage>
</organism>
<gene>
    <name evidence="1" type="ORF">GCWU000323_00152</name>
</gene>
<accession>C9MUD3</accession>
<comment type="caution">
    <text evidence="1">The sequence shown here is derived from an EMBL/GenBank/DDBJ whole genome shotgun (WGS) entry which is preliminary data.</text>
</comment>
<evidence type="ECO:0000313" key="2">
    <source>
        <dbReference type="Proteomes" id="UP000006233"/>
    </source>
</evidence>
<dbReference type="STRING" id="634994.GCWU000323_00152"/>
<dbReference type="AlphaFoldDB" id="C9MUD3"/>
<protein>
    <submittedName>
        <fullName evidence="1">Uncharacterized protein</fullName>
    </submittedName>
</protein>
<name>C9MUD3_9FUSO</name>
<dbReference type="HOGENOM" id="CLU_3154396_0_0_0"/>
<reference evidence="1 2" key="1">
    <citation type="submission" date="2009-09" db="EMBL/GenBank/DDBJ databases">
        <authorList>
            <person name="Weinstock G."/>
            <person name="Sodergren E."/>
            <person name="Clifton S."/>
            <person name="Fulton L."/>
            <person name="Fulton B."/>
            <person name="Courtney L."/>
            <person name="Fronick C."/>
            <person name="Harrison M."/>
            <person name="Strong C."/>
            <person name="Farmer C."/>
            <person name="Delahaunty K."/>
            <person name="Markovic C."/>
            <person name="Hall O."/>
            <person name="Minx P."/>
            <person name="Tomlinson C."/>
            <person name="Mitreva M."/>
            <person name="Nelson J."/>
            <person name="Hou S."/>
            <person name="Wollam A."/>
            <person name="Pepin K.H."/>
            <person name="Johnson M."/>
            <person name="Bhonagiri V."/>
            <person name="Nash W.E."/>
            <person name="Warren W."/>
            <person name="Chinwalla A."/>
            <person name="Mardis E.R."/>
            <person name="Wilson R.K."/>
        </authorList>
    </citation>
    <scope>NUCLEOTIDE SEQUENCE [LARGE SCALE GENOMIC DNA]</scope>
    <source>
        <strain evidence="1 2">F0254</strain>
    </source>
</reference>
<sequence>MLKLEKEYTDISQLNLDFLEGKFLIERFKEKNILENLKKYLHQKYHLI</sequence>